<evidence type="ECO:0000313" key="2">
    <source>
        <dbReference type="Proteomes" id="UP001057444"/>
    </source>
</evidence>
<dbReference type="EMBL" id="ON113169">
    <property type="protein sequence ID" value="UQT00545.1"/>
    <property type="molecule type" value="Genomic_DNA"/>
</dbReference>
<keyword evidence="2" id="KW-1185">Reference proteome</keyword>
<gene>
    <name evidence="1" type="ORF">FGBNBECL_00194</name>
</gene>
<proteinExistence type="predicted"/>
<accession>A0A9E7DUB4</accession>
<sequence length="124" mass="14124">MGYLESAIEEIERVLLGNKSRDTEEVYLNNAIRYIKKELKKKKVEPTWLNESQTLFLNWFNELYAVGGLTHVTEALGFLESTGGRIKYPEAYSVFSNLSENELIGVYSSFYTGLALEEQGSVLE</sequence>
<organism evidence="1 2">
    <name type="scientific">Enterococcus phage vB_OCPT_Bob</name>
    <dbReference type="NCBI Taxonomy" id="2922318"/>
    <lineage>
        <taxon>Viruses</taxon>
        <taxon>Duplodnaviria</taxon>
        <taxon>Heunggongvirae</taxon>
        <taxon>Uroviricota</taxon>
        <taxon>Caudoviricetes</taxon>
        <taxon>Herelleviridae</taxon>
        <taxon>Brockvirinae</taxon>
        <taxon>Kochikohdavirus</taxon>
        <taxon>Kochikohdavirus bob</taxon>
    </lineage>
</organism>
<evidence type="ECO:0000313" key="1">
    <source>
        <dbReference type="EMBL" id="UQT00545.1"/>
    </source>
</evidence>
<dbReference type="Proteomes" id="UP001057444">
    <property type="component" value="Segment"/>
</dbReference>
<reference evidence="1" key="1">
    <citation type="submission" date="2022-03" db="EMBL/GenBank/DDBJ databases">
        <title>Phage cocktails constrain the growth of Enterococcus.</title>
        <authorList>
            <person name="Wandro S."/>
        </authorList>
    </citation>
    <scope>NUCLEOTIDE SEQUENCE</scope>
</reference>
<name>A0A9E7DUB4_9CAUD</name>
<protein>
    <submittedName>
        <fullName evidence="1">Uncharacterized protein</fullName>
    </submittedName>
</protein>